<dbReference type="AlphaFoldDB" id="A0AA38LZS0"/>
<reference evidence="1" key="1">
    <citation type="journal article" date="2023" name="G3 (Bethesda)">
        <title>Whole genome assemblies of Zophobas morio and Tenebrio molitor.</title>
        <authorList>
            <person name="Kaur S."/>
            <person name="Stinson S.A."/>
            <person name="diCenzo G.C."/>
        </authorList>
    </citation>
    <scope>NUCLEOTIDE SEQUENCE</scope>
    <source>
        <strain evidence="1">QUZm001</strain>
    </source>
</reference>
<dbReference type="EMBL" id="JALNTZ010003859">
    <property type="protein sequence ID" value="KAJ3615854.1"/>
    <property type="molecule type" value="Genomic_DNA"/>
</dbReference>
<dbReference type="Proteomes" id="UP001168821">
    <property type="component" value="Unassembled WGS sequence"/>
</dbReference>
<sequence length="89" mass="10097">MTGLLKLQRRPVSLPTAASLTGRHYMNPSQKIADLRGLGFPVIVALGREMLRSGQEAVEVRLRRDRRKIYIPFDALDTLVEVVRREVVV</sequence>
<organism evidence="1 2">
    <name type="scientific">Zophobas morio</name>
    <dbReference type="NCBI Taxonomy" id="2755281"/>
    <lineage>
        <taxon>Eukaryota</taxon>
        <taxon>Metazoa</taxon>
        <taxon>Ecdysozoa</taxon>
        <taxon>Arthropoda</taxon>
        <taxon>Hexapoda</taxon>
        <taxon>Insecta</taxon>
        <taxon>Pterygota</taxon>
        <taxon>Neoptera</taxon>
        <taxon>Endopterygota</taxon>
        <taxon>Coleoptera</taxon>
        <taxon>Polyphaga</taxon>
        <taxon>Cucujiformia</taxon>
        <taxon>Tenebrionidae</taxon>
        <taxon>Zophobas</taxon>
    </lineage>
</organism>
<accession>A0AA38LZS0</accession>
<dbReference type="Gene3D" id="3.40.50.800">
    <property type="entry name" value="Anticodon-binding domain"/>
    <property type="match status" value="1"/>
</dbReference>
<proteinExistence type="predicted"/>
<gene>
    <name evidence="1" type="ORF">Zmor_012244</name>
</gene>
<dbReference type="SUPFAM" id="SSF52954">
    <property type="entry name" value="Class II aaRS ABD-related"/>
    <property type="match status" value="1"/>
</dbReference>
<evidence type="ECO:0000313" key="1">
    <source>
        <dbReference type="EMBL" id="KAJ3615854.1"/>
    </source>
</evidence>
<protein>
    <submittedName>
        <fullName evidence="1">Uncharacterized protein</fullName>
    </submittedName>
</protein>
<name>A0AA38LZS0_9CUCU</name>
<keyword evidence="2" id="KW-1185">Reference proteome</keyword>
<evidence type="ECO:0000313" key="2">
    <source>
        <dbReference type="Proteomes" id="UP001168821"/>
    </source>
</evidence>
<comment type="caution">
    <text evidence="1">The sequence shown here is derived from an EMBL/GenBank/DDBJ whole genome shotgun (WGS) entry which is preliminary data.</text>
</comment>
<dbReference type="InterPro" id="IPR036621">
    <property type="entry name" value="Anticodon-bd_dom_sf"/>
</dbReference>